<protein>
    <submittedName>
        <fullName evidence="2">Uncharacterized protein</fullName>
    </submittedName>
</protein>
<organism evidence="2 3">
    <name type="scientific">Pleurodeles waltl</name>
    <name type="common">Iberian ribbed newt</name>
    <dbReference type="NCBI Taxonomy" id="8319"/>
    <lineage>
        <taxon>Eukaryota</taxon>
        <taxon>Metazoa</taxon>
        <taxon>Chordata</taxon>
        <taxon>Craniata</taxon>
        <taxon>Vertebrata</taxon>
        <taxon>Euteleostomi</taxon>
        <taxon>Amphibia</taxon>
        <taxon>Batrachia</taxon>
        <taxon>Caudata</taxon>
        <taxon>Salamandroidea</taxon>
        <taxon>Salamandridae</taxon>
        <taxon>Pleurodelinae</taxon>
        <taxon>Pleurodeles</taxon>
    </lineage>
</organism>
<comment type="caution">
    <text evidence="2">The sequence shown here is derived from an EMBL/GenBank/DDBJ whole genome shotgun (WGS) entry which is preliminary data.</text>
</comment>
<dbReference type="AlphaFoldDB" id="A0AAV7N2I7"/>
<dbReference type="Proteomes" id="UP001066276">
    <property type="component" value="Chromosome 9"/>
</dbReference>
<evidence type="ECO:0000313" key="3">
    <source>
        <dbReference type="Proteomes" id="UP001066276"/>
    </source>
</evidence>
<reference evidence="2" key="1">
    <citation type="journal article" date="2022" name="bioRxiv">
        <title>Sequencing and chromosome-scale assembly of the giantPleurodeles waltlgenome.</title>
        <authorList>
            <person name="Brown T."/>
            <person name="Elewa A."/>
            <person name="Iarovenko S."/>
            <person name="Subramanian E."/>
            <person name="Araus A.J."/>
            <person name="Petzold A."/>
            <person name="Susuki M."/>
            <person name="Suzuki K.-i.T."/>
            <person name="Hayashi T."/>
            <person name="Toyoda A."/>
            <person name="Oliveira C."/>
            <person name="Osipova E."/>
            <person name="Leigh N.D."/>
            <person name="Simon A."/>
            <person name="Yun M.H."/>
        </authorList>
    </citation>
    <scope>NUCLEOTIDE SEQUENCE</scope>
    <source>
        <strain evidence="2">20211129_DDA</strain>
        <tissue evidence="2">Liver</tissue>
    </source>
</reference>
<evidence type="ECO:0000256" key="1">
    <source>
        <dbReference type="SAM" id="MobiDB-lite"/>
    </source>
</evidence>
<feature type="region of interest" description="Disordered" evidence="1">
    <location>
        <begin position="1"/>
        <end position="88"/>
    </location>
</feature>
<keyword evidence="3" id="KW-1185">Reference proteome</keyword>
<feature type="compositionally biased region" description="Basic residues" evidence="1">
    <location>
        <begin position="8"/>
        <end position="21"/>
    </location>
</feature>
<proteinExistence type="predicted"/>
<accession>A0AAV7N2I7</accession>
<sequence length="88" mass="9752">MCLLGRTAAKRAQKNRLRRFRRPEMQTAGPKAVRNRDAAAEEETDAGEETLLGEETLVEHFRIAAELRSASKPREATETKADQGSRGG</sequence>
<dbReference type="EMBL" id="JANPWB010000013">
    <property type="protein sequence ID" value="KAJ1108752.1"/>
    <property type="molecule type" value="Genomic_DNA"/>
</dbReference>
<evidence type="ECO:0000313" key="2">
    <source>
        <dbReference type="EMBL" id="KAJ1108752.1"/>
    </source>
</evidence>
<name>A0AAV7N2I7_PLEWA</name>
<feature type="compositionally biased region" description="Basic and acidic residues" evidence="1">
    <location>
        <begin position="72"/>
        <end position="88"/>
    </location>
</feature>
<feature type="compositionally biased region" description="Acidic residues" evidence="1">
    <location>
        <begin position="40"/>
        <end position="52"/>
    </location>
</feature>
<gene>
    <name evidence="2" type="ORF">NDU88_006122</name>
</gene>